<proteinExistence type="predicted"/>
<dbReference type="Proteomes" id="UP001139955">
    <property type="component" value="Unassembled WGS sequence"/>
</dbReference>
<comment type="caution">
    <text evidence="2">The sequence shown here is derived from an EMBL/GenBank/DDBJ whole genome shotgun (WGS) entry which is preliminary data.</text>
</comment>
<feature type="region of interest" description="Disordered" evidence="1">
    <location>
        <begin position="1"/>
        <end position="48"/>
    </location>
</feature>
<gene>
    <name evidence="2" type="ORF">OC940_14205</name>
</gene>
<dbReference type="AlphaFoldDB" id="A0A9X3BBW4"/>
<feature type="region of interest" description="Disordered" evidence="1">
    <location>
        <begin position="140"/>
        <end position="179"/>
    </location>
</feature>
<reference evidence="2" key="1">
    <citation type="submission" date="2022-09" db="EMBL/GenBank/DDBJ databases">
        <authorList>
            <person name="Cesa-Luna C."/>
            <person name="Girard L."/>
            <person name="Lood C."/>
            <person name="Hofte M."/>
            <person name="De Mot R."/>
        </authorList>
    </citation>
    <scope>NUCLEOTIDE SEQUENCE</scope>
    <source>
        <strain evidence="2">B1M3-32</strain>
    </source>
</reference>
<evidence type="ECO:0000256" key="1">
    <source>
        <dbReference type="SAM" id="MobiDB-lite"/>
    </source>
</evidence>
<keyword evidence="3" id="KW-1185">Reference proteome</keyword>
<feature type="region of interest" description="Disordered" evidence="1">
    <location>
        <begin position="531"/>
        <end position="573"/>
    </location>
</feature>
<dbReference type="EMBL" id="JAOSKY010000007">
    <property type="protein sequence ID" value="MCU7248960.1"/>
    <property type="molecule type" value="Genomic_DNA"/>
</dbReference>
<sequence>MNPPAPGPGRLRPDADLPLLHPPVSGTPTRPTANPEPGHAIRPGDPAEVPRVAVSDLPTVRPETSARLNGYLLNQAFLRNLQAADTEGFRFIVNRRFVDIKDLGTVYVEFDATAGAYRARDLYNKLPPGPVLFRNEGEPTWSLLPSSSPETRAAQKRPSADDVGDEPGSKRPANPVPDQALRPAVATVYPLTIYARSYFRMRLSQSGDGEPSFLYGYEKDGERILLDAPPPEYVRGPKQHTSWDDLMYYAAAKPGPDGQGYYRIAIKTDAASDTSYTLYGFKDANDHLVKVDPPVAGIDASPRHLTGWTDHEIWRLYRLHGADIPRFRADAQASGTRPEWARPVKFGNPRKELLRDSLRWLYPQMTREQLSTRLRAYNLSPGQHARLRQDLLDNPRVIPPWAEQHKLRSLDANEPSRFAAMQQEIEPLLLPLRNGTLTLKGLHGLDKMVTRDFLEAFVNRLGYRRNTSNCLYRTDIPALFRADERTLFELVDDGRMLPRMTHAKGGTSEKPISATVGLQLVWTYAGKGTTAPDPEHLRYNNQKNKYPGKRPGESDNDSGESDNEWSEASDVELDTERNYETIRHQQKINFIYLIDTRNLEVVLREENILLNGSAEKNGANFPEDENEALLSASRRGIGSQRIWLLDSTLGRAAKIDDIAEQADYSLRRSIEDNTHNGQYNQAQYDALINAAARAGKPVLRMVKGFDTFANDIVWPE</sequence>
<accession>A0A9X3BBW4</accession>
<protein>
    <submittedName>
        <fullName evidence="2">Uncharacterized protein</fullName>
    </submittedName>
</protein>
<name>A0A9X3BBW4_9PSED</name>
<organism evidence="2 3">
    <name type="scientific">Pseudomonas koreensis</name>
    <dbReference type="NCBI Taxonomy" id="198620"/>
    <lineage>
        <taxon>Bacteria</taxon>
        <taxon>Pseudomonadati</taxon>
        <taxon>Pseudomonadota</taxon>
        <taxon>Gammaproteobacteria</taxon>
        <taxon>Pseudomonadales</taxon>
        <taxon>Pseudomonadaceae</taxon>
        <taxon>Pseudomonas</taxon>
    </lineage>
</organism>
<dbReference type="RefSeq" id="WP_301622228.1">
    <property type="nucleotide sequence ID" value="NZ_JAOSKY010000007.1"/>
</dbReference>
<evidence type="ECO:0000313" key="2">
    <source>
        <dbReference type="EMBL" id="MCU7248960.1"/>
    </source>
</evidence>
<feature type="compositionally biased region" description="Acidic residues" evidence="1">
    <location>
        <begin position="554"/>
        <end position="573"/>
    </location>
</feature>
<evidence type="ECO:0000313" key="3">
    <source>
        <dbReference type="Proteomes" id="UP001139955"/>
    </source>
</evidence>
<reference evidence="2" key="2">
    <citation type="journal article" date="2023" name="mSystems">
        <title>Charting the Lipopeptidome of Nonpathogenic Pseudomonas.</title>
        <authorList>
            <person name="Cesa-Luna C."/>
            <person name="Geudens N."/>
            <person name="Girard L."/>
            <person name="De Roo V."/>
            <person name="Maklad H.R."/>
            <person name="Martins J.C."/>
            <person name="Hofte M."/>
            <person name="De Mot R."/>
        </authorList>
    </citation>
    <scope>NUCLEOTIDE SEQUENCE</scope>
    <source>
        <strain evidence="2">B1M3-32</strain>
    </source>
</reference>